<accession>A0A0G2EWF9</accession>
<proteinExistence type="inferred from homology"/>
<dbReference type="GO" id="GO:0030688">
    <property type="term" value="C:preribosome, small subunit precursor"/>
    <property type="evidence" value="ECO:0007669"/>
    <property type="project" value="InterPro"/>
</dbReference>
<dbReference type="GO" id="GO:0005730">
    <property type="term" value="C:nucleolus"/>
    <property type="evidence" value="ECO:0007669"/>
    <property type="project" value="UniProtKB-SubCell"/>
</dbReference>
<dbReference type="Proteomes" id="UP000053317">
    <property type="component" value="Unassembled WGS sequence"/>
</dbReference>
<comment type="subcellular location">
    <subcellularLocation>
        <location evidence="1">Nucleus</location>
        <location evidence="1">Nucleolus</location>
    </subcellularLocation>
</comment>
<evidence type="ECO:0000256" key="5">
    <source>
        <dbReference type="SAM" id="MobiDB-lite"/>
    </source>
</evidence>
<evidence type="ECO:0000313" key="7">
    <source>
        <dbReference type="Proteomes" id="UP000053317"/>
    </source>
</evidence>
<evidence type="ECO:0000313" key="6">
    <source>
        <dbReference type="EMBL" id="KKY26446.1"/>
    </source>
</evidence>
<dbReference type="Pfam" id="PF15341">
    <property type="entry name" value="SLX9"/>
    <property type="match status" value="1"/>
</dbReference>
<comment type="caution">
    <text evidence="6">The sequence shown here is derived from an EMBL/GenBank/DDBJ whole genome shotgun (WGS) entry which is preliminary data.</text>
</comment>
<feature type="compositionally biased region" description="Basic residues" evidence="5">
    <location>
        <begin position="92"/>
        <end position="107"/>
    </location>
</feature>
<comment type="similarity">
    <text evidence="2">Belongs to the SLX9 family.</text>
</comment>
<evidence type="ECO:0000256" key="3">
    <source>
        <dbReference type="ARBA" id="ARBA00021321"/>
    </source>
</evidence>
<dbReference type="EMBL" id="LCWF01000035">
    <property type="protein sequence ID" value="KKY26446.1"/>
    <property type="molecule type" value="Genomic_DNA"/>
</dbReference>
<feature type="region of interest" description="Disordered" evidence="5">
    <location>
        <begin position="1"/>
        <end position="116"/>
    </location>
</feature>
<protein>
    <recommendedName>
        <fullName evidence="3">Ribosome biogenesis protein SLX9</fullName>
    </recommendedName>
</protein>
<evidence type="ECO:0000256" key="2">
    <source>
        <dbReference type="ARBA" id="ARBA00011022"/>
    </source>
</evidence>
<dbReference type="GO" id="GO:0000462">
    <property type="term" value="P:maturation of SSU-rRNA from tricistronic rRNA transcript (SSU-rRNA, 5.8S rRNA, LSU-rRNA)"/>
    <property type="evidence" value="ECO:0007669"/>
    <property type="project" value="InterPro"/>
</dbReference>
<evidence type="ECO:0000256" key="4">
    <source>
        <dbReference type="ARBA" id="ARBA00023242"/>
    </source>
</evidence>
<organism evidence="6 7">
    <name type="scientific">Phaeomoniella chlamydospora</name>
    <name type="common">Phaeoacremonium chlamydosporum</name>
    <dbReference type="NCBI Taxonomy" id="158046"/>
    <lineage>
        <taxon>Eukaryota</taxon>
        <taxon>Fungi</taxon>
        <taxon>Dikarya</taxon>
        <taxon>Ascomycota</taxon>
        <taxon>Pezizomycotina</taxon>
        <taxon>Eurotiomycetes</taxon>
        <taxon>Chaetothyriomycetidae</taxon>
        <taxon>Phaeomoniellales</taxon>
        <taxon>Phaeomoniellaceae</taxon>
        <taxon>Phaeomoniella</taxon>
    </lineage>
</organism>
<reference evidence="6 7" key="1">
    <citation type="submission" date="2015-05" db="EMBL/GenBank/DDBJ databases">
        <title>Distinctive expansion of gene families associated with plant cell wall degradation and secondary metabolism in the genomes of grapevine trunk pathogens.</title>
        <authorList>
            <person name="Lawrence D.P."/>
            <person name="Travadon R."/>
            <person name="Rolshausen P.E."/>
            <person name="Baumgartner K."/>
        </authorList>
    </citation>
    <scope>NUCLEOTIDE SEQUENCE [LARGE SCALE GENOMIC DNA]</scope>
    <source>
        <strain evidence="6">UCRPC4</strain>
    </source>
</reference>
<feature type="compositionally biased region" description="Basic and acidic residues" evidence="5">
    <location>
        <begin position="20"/>
        <end position="31"/>
    </location>
</feature>
<sequence length="170" mass="18980">MRDVPSRPAPRSKTVSASTKADRSAFGESKRDKRQIKHSAFVSKIEKDPSKKARRRRPNKKLVATLDSLADALPDVEDEPTTNTENGQFNIIRHKTVKTRPGAMKRKEKLEKGERERFTKNLAEMSKPAAPAATSNANVASDSTTSRFQALRAFISGTLDRFPEQKKAET</sequence>
<keyword evidence="4" id="KW-0539">Nucleus</keyword>
<dbReference type="AlphaFoldDB" id="A0A0G2EWF9"/>
<keyword evidence="7" id="KW-1185">Reference proteome</keyword>
<name>A0A0G2EWF9_PHACM</name>
<reference evidence="6 7" key="2">
    <citation type="submission" date="2015-05" db="EMBL/GenBank/DDBJ databases">
        <authorList>
            <person name="Morales-Cruz A."/>
            <person name="Amrine K.C."/>
            <person name="Cantu D."/>
        </authorList>
    </citation>
    <scope>NUCLEOTIDE SEQUENCE [LARGE SCALE GENOMIC DNA]</scope>
    <source>
        <strain evidence="6">UCRPC4</strain>
    </source>
</reference>
<dbReference type="OrthoDB" id="5429132at2759"/>
<dbReference type="GO" id="GO:0030686">
    <property type="term" value="C:90S preribosome"/>
    <property type="evidence" value="ECO:0007669"/>
    <property type="project" value="InterPro"/>
</dbReference>
<gene>
    <name evidence="6" type="ORF">UCRPC4_g01465</name>
</gene>
<dbReference type="InterPro" id="IPR028160">
    <property type="entry name" value="Slx9-like"/>
</dbReference>
<evidence type="ECO:0000256" key="1">
    <source>
        <dbReference type="ARBA" id="ARBA00004604"/>
    </source>
</evidence>